<dbReference type="AlphaFoldDB" id="A0A3F2RQ98"/>
<evidence type="ECO:0000313" key="2">
    <source>
        <dbReference type="EMBL" id="RLN56349.1"/>
    </source>
</evidence>
<evidence type="ECO:0008006" key="6">
    <source>
        <dbReference type="Google" id="ProtNLM"/>
    </source>
</evidence>
<gene>
    <name evidence="2" type="ORF">BBJ29_003244</name>
    <name evidence="3" type="ORF">BBP00_00004930</name>
</gene>
<sequence length="320" mass="35902">MSLPSSSPTACHQSAKIQLLTVLNDCYWKNGRKNLQCFPSCPEHHDFYSMKMNNRKHSSVGVCRGPVYCHTFTNAAEFFPASASQLELEQLAGASSSSSSSNNNNFVSELFVLGRFERVPQQESTNLLEELHPPPSFQTAAAFEQFRYNCFQAVEMEERRVLLPEGDQETCKPGMGQLNADKKNLMRSTWFFLPDVWKLTNMGPPDASKSAGEDGTPPSSELQDGVGSGKVPKITIMRLELGTEMKNEAVAHLIQILQTTPNAIEKDIATDMKKYFDQKYGQTWHCIVGKGFGCSIAYDTQYLLFFRADKQYVLLFKSTE</sequence>
<dbReference type="InterPro" id="IPR037177">
    <property type="entry name" value="DLC_sf"/>
</dbReference>
<dbReference type="PANTHER" id="PTHR11886">
    <property type="entry name" value="DYNEIN LIGHT CHAIN"/>
    <property type="match status" value="1"/>
</dbReference>
<dbReference type="SMART" id="SM01375">
    <property type="entry name" value="Dynein_light"/>
    <property type="match status" value="1"/>
</dbReference>
<comment type="caution">
    <text evidence="3">The sequence shown here is derived from an EMBL/GenBank/DDBJ whole genome shotgun (WGS) entry which is preliminary data.</text>
</comment>
<organism evidence="3 4">
    <name type="scientific">Phytophthora kernoviae</name>
    <dbReference type="NCBI Taxonomy" id="325452"/>
    <lineage>
        <taxon>Eukaryota</taxon>
        <taxon>Sar</taxon>
        <taxon>Stramenopiles</taxon>
        <taxon>Oomycota</taxon>
        <taxon>Peronosporomycetes</taxon>
        <taxon>Peronosporales</taxon>
        <taxon>Peronosporaceae</taxon>
        <taxon>Phytophthora</taxon>
    </lineage>
</organism>
<reference evidence="4 5" key="1">
    <citation type="submission" date="2018-07" db="EMBL/GenBank/DDBJ databases">
        <title>Genome sequencing of oomycete isolates from Chile give support for New Zealand origin for Phytophthora kernoviae and make available the first Nothophytophthora sp. genome.</title>
        <authorList>
            <person name="Studholme D.J."/>
            <person name="Sanfuentes E."/>
            <person name="Panda P."/>
            <person name="Hill R."/>
            <person name="Sambles C."/>
            <person name="Grant M."/>
            <person name="Williams N.M."/>
            <person name="Mcdougal R.L."/>
        </authorList>
    </citation>
    <scope>NUCLEOTIDE SEQUENCE [LARGE SCALE GENOMIC DNA]</scope>
    <source>
        <strain evidence="3">Chile6</strain>
        <strain evidence="2">Chile7</strain>
    </source>
</reference>
<dbReference type="Pfam" id="PF01221">
    <property type="entry name" value="Dynein_light"/>
    <property type="match status" value="1"/>
</dbReference>
<dbReference type="GO" id="GO:0045505">
    <property type="term" value="F:dynein intermediate chain binding"/>
    <property type="evidence" value="ECO:0007669"/>
    <property type="project" value="TreeGrafter"/>
</dbReference>
<protein>
    <recommendedName>
        <fullName evidence="6">Dynein light chain</fullName>
    </recommendedName>
</protein>
<dbReference type="OrthoDB" id="10033309at2759"/>
<dbReference type="InterPro" id="IPR001372">
    <property type="entry name" value="Dynein_light_chain_typ-1/2"/>
</dbReference>
<evidence type="ECO:0000313" key="3">
    <source>
        <dbReference type="EMBL" id="RLN62175.1"/>
    </source>
</evidence>
<dbReference type="GO" id="GO:0007017">
    <property type="term" value="P:microtubule-based process"/>
    <property type="evidence" value="ECO:0007669"/>
    <property type="project" value="InterPro"/>
</dbReference>
<name>A0A3F2RQ98_9STRA</name>
<dbReference type="Proteomes" id="UP000277300">
    <property type="component" value="Unassembled WGS sequence"/>
</dbReference>
<accession>A0A3F2RQ98</accession>
<dbReference type="SUPFAM" id="SSF54648">
    <property type="entry name" value="DLC"/>
    <property type="match status" value="1"/>
</dbReference>
<dbReference type="EMBL" id="MBDO02000130">
    <property type="protein sequence ID" value="RLN62175.1"/>
    <property type="molecule type" value="Genomic_DNA"/>
</dbReference>
<evidence type="ECO:0000313" key="5">
    <source>
        <dbReference type="Proteomes" id="UP000284657"/>
    </source>
</evidence>
<dbReference type="Proteomes" id="UP000284657">
    <property type="component" value="Unassembled WGS sequence"/>
</dbReference>
<dbReference type="PANTHER" id="PTHR11886:SF35">
    <property type="entry name" value="DYNEIN LIGHT CHAIN"/>
    <property type="match status" value="1"/>
</dbReference>
<feature type="region of interest" description="Disordered" evidence="1">
    <location>
        <begin position="203"/>
        <end position="228"/>
    </location>
</feature>
<dbReference type="CDD" id="cd21450">
    <property type="entry name" value="DLC-like_DYNLL1-like"/>
    <property type="match status" value="1"/>
</dbReference>
<dbReference type="FunFam" id="3.30.740.10:FF:000006">
    <property type="entry name" value="Dynein light chain"/>
    <property type="match status" value="1"/>
</dbReference>
<dbReference type="Gene3D" id="3.30.740.10">
    <property type="entry name" value="Protein Inhibitor Of Neuronal Nitric Oxide Synthase"/>
    <property type="match status" value="1"/>
</dbReference>
<dbReference type="GO" id="GO:0005868">
    <property type="term" value="C:cytoplasmic dynein complex"/>
    <property type="evidence" value="ECO:0007669"/>
    <property type="project" value="TreeGrafter"/>
</dbReference>
<evidence type="ECO:0000313" key="4">
    <source>
        <dbReference type="Proteomes" id="UP000277300"/>
    </source>
</evidence>
<proteinExistence type="predicted"/>
<evidence type="ECO:0000256" key="1">
    <source>
        <dbReference type="SAM" id="MobiDB-lite"/>
    </source>
</evidence>
<dbReference type="EMBL" id="MBAD02001277">
    <property type="protein sequence ID" value="RLN56349.1"/>
    <property type="molecule type" value="Genomic_DNA"/>
</dbReference>